<evidence type="ECO:0000256" key="2">
    <source>
        <dbReference type="ARBA" id="ARBA00009812"/>
    </source>
</evidence>
<dbReference type="PROSITE" id="PS50835">
    <property type="entry name" value="IG_LIKE"/>
    <property type="match status" value="5"/>
</dbReference>
<dbReference type="SUPFAM" id="SSF48726">
    <property type="entry name" value="Immunoglobulin"/>
    <property type="match status" value="5"/>
</dbReference>
<evidence type="ECO:0000256" key="12">
    <source>
        <dbReference type="ARBA" id="ARBA00023319"/>
    </source>
</evidence>
<dbReference type="Pfam" id="PF07679">
    <property type="entry name" value="I-set"/>
    <property type="match status" value="1"/>
</dbReference>
<dbReference type="PANTHER" id="PTHR44170">
    <property type="entry name" value="PROTEIN SIDEKICK"/>
    <property type="match status" value="1"/>
</dbReference>
<evidence type="ECO:0000256" key="4">
    <source>
        <dbReference type="ARBA" id="ARBA00022622"/>
    </source>
</evidence>
<name>A0A6J1U8G4_9SAUR</name>
<organism evidence="16 17">
    <name type="scientific">Notechis scutatus</name>
    <name type="common">mainland tiger snake</name>
    <dbReference type="NCBI Taxonomy" id="8663"/>
    <lineage>
        <taxon>Eukaryota</taxon>
        <taxon>Metazoa</taxon>
        <taxon>Chordata</taxon>
        <taxon>Craniata</taxon>
        <taxon>Vertebrata</taxon>
        <taxon>Euteleostomi</taxon>
        <taxon>Lepidosauria</taxon>
        <taxon>Squamata</taxon>
        <taxon>Bifurcata</taxon>
        <taxon>Unidentata</taxon>
        <taxon>Episquamata</taxon>
        <taxon>Toxicofera</taxon>
        <taxon>Serpentes</taxon>
        <taxon>Colubroidea</taxon>
        <taxon>Elapidae</taxon>
        <taxon>Hydrophiinae</taxon>
        <taxon>Notechis</taxon>
    </lineage>
</organism>
<feature type="domain" description="Ig-like" evidence="14">
    <location>
        <begin position="52"/>
        <end position="144"/>
    </location>
</feature>
<dbReference type="FunFam" id="2.60.40.10:FF:000047">
    <property type="entry name" value="Contactin 1"/>
    <property type="match status" value="1"/>
</dbReference>
<evidence type="ECO:0000259" key="15">
    <source>
        <dbReference type="PROSITE" id="PS50853"/>
    </source>
</evidence>
<dbReference type="InterPro" id="IPR003961">
    <property type="entry name" value="FN3_dom"/>
</dbReference>
<dbReference type="GO" id="GO:0098552">
    <property type="term" value="C:side of membrane"/>
    <property type="evidence" value="ECO:0007669"/>
    <property type="project" value="UniProtKB-KW"/>
</dbReference>
<dbReference type="RefSeq" id="XP_026524788.1">
    <property type="nucleotide sequence ID" value="XM_026669003.1"/>
</dbReference>
<feature type="domain" description="Ig-like" evidence="14">
    <location>
        <begin position="248"/>
        <end position="332"/>
    </location>
</feature>
<proteinExistence type="inferred from homology"/>
<dbReference type="Pfam" id="PF13927">
    <property type="entry name" value="Ig_3"/>
    <property type="match status" value="4"/>
</dbReference>
<evidence type="ECO:0000256" key="13">
    <source>
        <dbReference type="SAM" id="Phobius"/>
    </source>
</evidence>
<keyword evidence="16" id="KW-1185">Reference proteome</keyword>
<keyword evidence="10" id="KW-0325">Glycoprotein</keyword>
<dbReference type="FunFam" id="2.60.40.10:FF:000005">
    <property type="entry name" value="Neuronal cell adhesion molecule"/>
    <property type="match status" value="1"/>
</dbReference>
<dbReference type="AlphaFoldDB" id="A0A6J1U8G4"/>
<feature type="transmembrane region" description="Helical" evidence="13">
    <location>
        <begin position="1001"/>
        <end position="1023"/>
    </location>
</feature>
<dbReference type="InterPro" id="IPR003599">
    <property type="entry name" value="Ig_sub"/>
</dbReference>
<dbReference type="CDD" id="cd00063">
    <property type="entry name" value="FN3"/>
    <property type="match status" value="3"/>
</dbReference>
<dbReference type="KEGG" id="nss:113413005"/>
<dbReference type="InterPro" id="IPR036116">
    <property type="entry name" value="FN3_sf"/>
</dbReference>
<keyword evidence="12" id="KW-0393">Immunoglobulin domain</keyword>
<evidence type="ECO:0000256" key="9">
    <source>
        <dbReference type="ARBA" id="ARBA00023157"/>
    </source>
</evidence>
<keyword evidence="9" id="KW-1015">Disulfide bond</keyword>
<keyword evidence="8 13" id="KW-0472">Membrane</keyword>
<evidence type="ECO:0000256" key="10">
    <source>
        <dbReference type="ARBA" id="ARBA00023180"/>
    </source>
</evidence>
<dbReference type="FunFam" id="2.60.40.10:FF:000054">
    <property type="entry name" value="Contactin 1"/>
    <property type="match status" value="1"/>
</dbReference>
<evidence type="ECO:0000259" key="14">
    <source>
        <dbReference type="PROSITE" id="PS50835"/>
    </source>
</evidence>
<keyword evidence="13" id="KW-1133">Transmembrane helix</keyword>
<dbReference type="SMART" id="SM00409">
    <property type="entry name" value="IG"/>
    <property type="match status" value="5"/>
</dbReference>
<keyword evidence="13" id="KW-0812">Transmembrane</keyword>
<keyword evidence="3" id="KW-1003">Cell membrane</keyword>
<dbReference type="FunFam" id="2.60.40.10:FF:000064">
    <property type="entry name" value="Contactin 1"/>
    <property type="match status" value="1"/>
</dbReference>
<feature type="domain" description="Fibronectin type-III" evidence="15">
    <location>
        <begin position="612"/>
        <end position="710"/>
    </location>
</feature>
<dbReference type="GeneID" id="113413005"/>
<dbReference type="Proteomes" id="UP000504612">
    <property type="component" value="Unplaced"/>
</dbReference>
<dbReference type="InterPro" id="IPR036179">
    <property type="entry name" value="Ig-like_dom_sf"/>
</dbReference>
<feature type="domain" description="Fibronectin type-III" evidence="15">
    <location>
        <begin position="817"/>
        <end position="909"/>
    </location>
</feature>
<evidence type="ECO:0000256" key="5">
    <source>
        <dbReference type="ARBA" id="ARBA00022729"/>
    </source>
</evidence>
<gene>
    <name evidence="17" type="primary">CNTN1</name>
</gene>
<dbReference type="Gene3D" id="2.60.40.10">
    <property type="entry name" value="Immunoglobulins"/>
    <property type="match status" value="9"/>
</dbReference>
<reference evidence="17" key="1">
    <citation type="submission" date="2025-08" db="UniProtKB">
        <authorList>
            <consortium name="RefSeq"/>
        </authorList>
    </citation>
    <scope>IDENTIFICATION</scope>
</reference>
<comment type="subcellular location">
    <subcellularLocation>
        <location evidence="1">Cell membrane</location>
        <topology evidence="1">Lipid-anchor</topology>
        <topology evidence="1">GPI-anchor</topology>
    </subcellularLocation>
</comment>
<dbReference type="PANTHER" id="PTHR44170:SF10">
    <property type="entry name" value="CONTACTIN-1"/>
    <property type="match status" value="1"/>
</dbReference>
<dbReference type="FunFam" id="2.60.40.10:FF:000052">
    <property type="entry name" value="Contactin 1"/>
    <property type="match status" value="1"/>
</dbReference>
<sequence>MKLRASTNYFVAFFLFFYLAGLKYSTAIGSNVRDTIHGITVHIRDELKGYGPIFEEEPIDTVYPEESPDAKVSMNCRARGIPTPTYKWQRNNWDVDIKVTKEHYSMVGGNLEINNPEKSRDEGTYVCIAYNIHGTIRSREATLNFGYYYHPRVQLHPFPPGSISGTSSTQRIQHAANCRRQHSTGRRLTSSVGPGRSLATGTHHLVSNYESTSRSLLSRFCAECCRGWTFSIGSDVGVTAPGSKGYVPDIRVKFKDTYALLGQNVTLECFALGNPVPELRWSKYLEPKPSSADISMSGAVLKIFNIQFEDEGIYECEAENYRGKDKHSAKVYVQAHPEWVEHINDTERDIGSEFHWPCIATGKPIPTIRWLKNGLPYWKGDLRFLSLKLEDSGMYQCVAENIHGMIYSNAELKVIVLPPTFEFCPMKKDVLAAKGGQAIIECKPRAAPKPKITWSKGTEILRNSTRIHIWYDGSLEIINVTAVDAGNYTCFVENNKGKANSSSALIVTAATRITLAPTNVDVTVGLNATMQCLASHDPSLDLTFIWLLNGYPINVDKESDYYERSIMIKDNGELIVKNAQLRHAGRYTCVAQTIVDNATASADLVVRGPPGPPGGLKVEDIKNTSVMLTWSRGIENHSPISNYTIQSRTFLSEYWKDMKTDPSIVDGNAESAKVIDLIPWMEYEFRIMATNILGTGDPSIPSQKIRTEGSPPNVAPSEVGGGGGSNRELTITWVPLPKEYHFGNNFGYVVAFKSFDQNDWKSVTVPQPEIGRYVHKDESMLPSSKYQVKVKAFNNKGEGPFSLTAIIYSAEDAPTERPRNVQIKVLSSTEVSVSWEHIFNPAVTGYEISYWSSSEKEIAANRVQVSSQNFSVMLENLKPYTKYYTKVAAFNAAGIGPYTYPLDFVTEKAPPRQQPRIINAVRSGSKYIITWEHVKSQSNESTVKGYKVLYRPDGQFNGTLFKTGNHYIEVPAPIKGQYVVEVRVHSEGGDGEVAHVKIPGAAAGLLPSCIGLLLPALGILIFWEF</sequence>
<dbReference type="InterPro" id="IPR013783">
    <property type="entry name" value="Ig-like_fold"/>
</dbReference>
<keyword evidence="11" id="KW-0449">Lipoprotein</keyword>
<evidence type="ECO:0000256" key="8">
    <source>
        <dbReference type="ARBA" id="ARBA00023136"/>
    </source>
</evidence>
<evidence type="ECO:0000313" key="17">
    <source>
        <dbReference type="RefSeq" id="XP_026524788.1"/>
    </source>
</evidence>
<dbReference type="FunFam" id="2.60.40.10:FF:000035">
    <property type="entry name" value="Contactin 1"/>
    <property type="match status" value="1"/>
</dbReference>
<evidence type="ECO:0000313" key="16">
    <source>
        <dbReference type="Proteomes" id="UP000504612"/>
    </source>
</evidence>
<protein>
    <submittedName>
        <fullName evidence="17">Contactin-1</fullName>
    </submittedName>
</protein>
<accession>A0A6J1U8G4</accession>
<evidence type="ECO:0000256" key="1">
    <source>
        <dbReference type="ARBA" id="ARBA00004609"/>
    </source>
</evidence>
<dbReference type="GO" id="GO:0005886">
    <property type="term" value="C:plasma membrane"/>
    <property type="evidence" value="ECO:0007669"/>
    <property type="project" value="UniProtKB-SubCell"/>
</dbReference>
<dbReference type="InterPro" id="IPR007110">
    <property type="entry name" value="Ig-like_dom"/>
</dbReference>
<dbReference type="SMART" id="SM00408">
    <property type="entry name" value="IGc2"/>
    <property type="match status" value="5"/>
</dbReference>
<dbReference type="InterPro" id="IPR013098">
    <property type="entry name" value="Ig_I-set"/>
</dbReference>
<keyword evidence="5" id="KW-0732">Signal</keyword>
<keyword evidence="4" id="KW-0336">GPI-anchor</keyword>
<dbReference type="InterPro" id="IPR003598">
    <property type="entry name" value="Ig_sub2"/>
</dbReference>
<dbReference type="SMART" id="SM00060">
    <property type="entry name" value="FN3"/>
    <property type="match status" value="4"/>
</dbReference>
<keyword evidence="6" id="KW-0677">Repeat</keyword>
<evidence type="ECO:0000256" key="7">
    <source>
        <dbReference type="ARBA" id="ARBA00022889"/>
    </source>
</evidence>
<evidence type="ECO:0000256" key="6">
    <source>
        <dbReference type="ARBA" id="ARBA00022737"/>
    </source>
</evidence>
<evidence type="ECO:0000256" key="11">
    <source>
        <dbReference type="ARBA" id="ARBA00023288"/>
    </source>
</evidence>
<dbReference type="GO" id="GO:0098609">
    <property type="term" value="P:cell-cell adhesion"/>
    <property type="evidence" value="ECO:0007669"/>
    <property type="project" value="TreeGrafter"/>
</dbReference>
<dbReference type="CTD" id="1272"/>
<dbReference type="FunFam" id="2.60.40.10:FF:000028">
    <property type="entry name" value="Neuronal cell adhesion molecule"/>
    <property type="match status" value="1"/>
</dbReference>
<dbReference type="Pfam" id="PF00041">
    <property type="entry name" value="fn3"/>
    <property type="match status" value="2"/>
</dbReference>
<comment type="similarity">
    <text evidence="2">Belongs to the immunoglobulin superfamily. Contactin family.</text>
</comment>
<dbReference type="SUPFAM" id="SSF49265">
    <property type="entry name" value="Fibronectin type III"/>
    <property type="match status" value="2"/>
</dbReference>
<dbReference type="PROSITE" id="PS50853">
    <property type="entry name" value="FN3"/>
    <property type="match status" value="3"/>
</dbReference>
<feature type="domain" description="Ig-like" evidence="14">
    <location>
        <begin position="419"/>
        <end position="508"/>
    </location>
</feature>
<dbReference type="FunFam" id="2.60.40.10:FF:000004">
    <property type="entry name" value="DCC isoform 1"/>
    <property type="match status" value="2"/>
</dbReference>
<evidence type="ECO:0000256" key="3">
    <source>
        <dbReference type="ARBA" id="ARBA00022475"/>
    </source>
</evidence>
<feature type="domain" description="Fibronectin type-III" evidence="15">
    <location>
        <begin position="715"/>
        <end position="812"/>
    </location>
</feature>
<keyword evidence="7" id="KW-0130">Cell adhesion</keyword>
<feature type="domain" description="Ig-like" evidence="14">
    <location>
        <begin position="511"/>
        <end position="601"/>
    </location>
</feature>
<feature type="domain" description="Ig-like" evidence="14">
    <location>
        <begin position="337"/>
        <end position="413"/>
    </location>
</feature>